<feature type="non-terminal residue" evidence="1">
    <location>
        <position position="197"/>
    </location>
</feature>
<organism evidence="1 2">
    <name type="scientific">Symbiodinium pilosum</name>
    <name type="common">Dinoflagellate</name>
    <dbReference type="NCBI Taxonomy" id="2952"/>
    <lineage>
        <taxon>Eukaryota</taxon>
        <taxon>Sar</taxon>
        <taxon>Alveolata</taxon>
        <taxon>Dinophyceae</taxon>
        <taxon>Suessiales</taxon>
        <taxon>Symbiodiniaceae</taxon>
        <taxon>Symbiodinium</taxon>
    </lineage>
</organism>
<name>A0A812NS42_SYMPI</name>
<keyword evidence="2" id="KW-1185">Reference proteome</keyword>
<accession>A0A812NS42</accession>
<feature type="non-terminal residue" evidence="1">
    <location>
        <position position="1"/>
    </location>
</feature>
<gene>
    <name evidence="1" type="ORF">SPIL2461_LOCUS6894</name>
</gene>
<evidence type="ECO:0000313" key="1">
    <source>
        <dbReference type="EMBL" id="CAE7305017.1"/>
    </source>
</evidence>
<reference evidence="1" key="1">
    <citation type="submission" date="2021-02" db="EMBL/GenBank/DDBJ databases">
        <authorList>
            <person name="Dougan E. K."/>
            <person name="Rhodes N."/>
            <person name="Thang M."/>
            <person name="Chan C."/>
        </authorList>
    </citation>
    <scope>NUCLEOTIDE SEQUENCE</scope>
</reference>
<dbReference type="AlphaFoldDB" id="A0A812NS42"/>
<dbReference type="Proteomes" id="UP000649617">
    <property type="component" value="Unassembled WGS sequence"/>
</dbReference>
<sequence length="197" mass="21257">SDEVAGCLVALADAMQEMARHFVSEPPCWFRSLLRADKHEAVVKLDAGKLSRLGASVEAQVRVVKRIMDFQQRPDTPEASIFRTEVWTSKDLLSDGLLAVGDLTKFANTEDGEGIEGLAAVIEQLKKSASLSIADAQNTLTELKAKVSGVFADAAEAQRLMSLEQVELSPPEALPQGIKDIVAKYDKDTGAMNTAVD</sequence>
<protein>
    <submittedName>
        <fullName evidence="1">Uncharacterized protein</fullName>
    </submittedName>
</protein>
<proteinExistence type="predicted"/>
<dbReference type="EMBL" id="CAJNIZ010010710">
    <property type="protein sequence ID" value="CAE7305017.1"/>
    <property type="molecule type" value="Genomic_DNA"/>
</dbReference>
<evidence type="ECO:0000313" key="2">
    <source>
        <dbReference type="Proteomes" id="UP000649617"/>
    </source>
</evidence>
<comment type="caution">
    <text evidence="1">The sequence shown here is derived from an EMBL/GenBank/DDBJ whole genome shotgun (WGS) entry which is preliminary data.</text>
</comment>